<dbReference type="VEuPathDB" id="VectorBase:CSON000730"/>
<gene>
    <name evidence="1" type="primary">CSON000730</name>
</gene>
<name>A0A336LQ30_CULSO</name>
<dbReference type="EMBL" id="UFQT01000111">
    <property type="protein sequence ID" value="SSX20174.1"/>
    <property type="molecule type" value="Genomic_DNA"/>
</dbReference>
<sequence>MCITKQHHIKKIKSRKMKTQINIMKHKSSYLCVSDIAVEEVLITIDVVDLMIVVVRTPDHDHVAVHTNAMESIAAADVTVPKQQLDHQTDETFNFNYFILLFRF</sequence>
<evidence type="ECO:0000313" key="1">
    <source>
        <dbReference type="EMBL" id="SSX20174.1"/>
    </source>
</evidence>
<accession>A0A336LQ30</accession>
<dbReference type="AlphaFoldDB" id="A0A336LQ30"/>
<proteinExistence type="predicted"/>
<organism evidence="1">
    <name type="scientific">Culicoides sonorensis</name>
    <name type="common">Biting midge</name>
    <dbReference type="NCBI Taxonomy" id="179676"/>
    <lineage>
        <taxon>Eukaryota</taxon>
        <taxon>Metazoa</taxon>
        <taxon>Ecdysozoa</taxon>
        <taxon>Arthropoda</taxon>
        <taxon>Hexapoda</taxon>
        <taxon>Insecta</taxon>
        <taxon>Pterygota</taxon>
        <taxon>Neoptera</taxon>
        <taxon>Endopterygota</taxon>
        <taxon>Diptera</taxon>
        <taxon>Nematocera</taxon>
        <taxon>Chironomoidea</taxon>
        <taxon>Ceratopogonidae</taxon>
        <taxon>Ceratopogoninae</taxon>
        <taxon>Culicoides</taxon>
        <taxon>Monoculicoides</taxon>
    </lineage>
</organism>
<protein>
    <submittedName>
        <fullName evidence="1">CSON000730 protein</fullName>
    </submittedName>
</protein>
<reference evidence="1" key="1">
    <citation type="submission" date="2018-07" db="EMBL/GenBank/DDBJ databases">
        <authorList>
            <person name="Quirk P.G."/>
            <person name="Krulwich T.A."/>
        </authorList>
    </citation>
    <scope>NUCLEOTIDE SEQUENCE</scope>
</reference>